<protein>
    <submittedName>
        <fullName evidence="3">Catalase family protein</fullName>
    </submittedName>
</protein>
<evidence type="ECO:0000259" key="2">
    <source>
        <dbReference type="Pfam" id="PF00199"/>
    </source>
</evidence>
<name>A0A9X3DD21_9SPHI</name>
<dbReference type="Proteomes" id="UP001142592">
    <property type="component" value="Unassembled WGS sequence"/>
</dbReference>
<evidence type="ECO:0000313" key="3">
    <source>
        <dbReference type="EMBL" id="MCX3264946.1"/>
    </source>
</evidence>
<dbReference type="PANTHER" id="PTHR36195">
    <property type="entry name" value="DOMAIN PROTEIN, PUTATIVE (AFU_ORTHOLOGUE AFUA_5G01990)-RELATED-RELATED"/>
    <property type="match status" value="1"/>
</dbReference>
<dbReference type="RefSeq" id="WP_266269013.1">
    <property type="nucleotide sequence ID" value="NZ_JAPJUH010000003.1"/>
</dbReference>
<dbReference type="AlphaFoldDB" id="A0A9X3DD21"/>
<evidence type="ECO:0000256" key="1">
    <source>
        <dbReference type="SAM" id="MobiDB-lite"/>
    </source>
</evidence>
<dbReference type="CDD" id="cd08152">
    <property type="entry name" value="y4iL_like"/>
    <property type="match status" value="1"/>
</dbReference>
<reference evidence="3" key="1">
    <citation type="submission" date="2022-11" db="EMBL/GenBank/DDBJ databases">
        <authorList>
            <person name="Graham C."/>
            <person name="Newman J.D."/>
        </authorList>
    </citation>
    <scope>NUCLEOTIDE SEQUENCE</scope>
    <source>
        <strain evidence="3">DSM 19486</strain>
    </source>
</reference>
<keyword evidence="4" id="KW-1185">Reference proteome</keyword>
<accession>A0A9X3DD21</accession>
<dbReference type="PANTHER" id="PTHR36195:SF4">
    <property type="entry name" value="DOMAIN PROTEIN, PUTATIVE (AFU_ORTHOLOGUE AFUA_5G01990)-RELATED"/>
    <property type="match status" value="1"/>
</dbReference>
<dbReference type="Gene3D" id="2.40.180.10">
    <property type="entry name" value="Catalase core domain"/>
    <property type="match status" value="1"/>
</dbReference>
<dbReference type="GO" id="GO:0004096">
    <property type="term" value="F:catalase activity"/>
    <property type="evidence" value="ECO:0007669"/>
    <property type="project" value="InterPro"/>
</dbReference>
<dbReference type="Pfam" id="PF00199">
    <property type="entry name" value="Catalase"/>
    <property type="match status" value="1"/>
</dbReference>
<dbReference type="SUPFAM" id="SSF56634">
    <property type="entry name" value="Heme-dependent catalase-like"/>
    <property type="match status" value="1"/>
</dbReference>
<sequence>MEESESPNPNGYIRYSDDIEVKQPNEDEDSRAVVESMARVNKIMFERYRHAIRDAHAKNHGILRGELEVYDNLPEHLAQGLFKQPKKYPVIIRFSTAPGMIEPDKKSSQRGMAIKIIGVEGEKFLPEEKNELTQDFLLVNYPIIPTGTVKDYLDQQKKIEDYINTPDLFQTVQGAMLVAGRKIKNLLGQEEEPNNFSTPGSHILGDRYFSMAAIRYGDYVAKISIGPKSENVAALHGKDMDEQLQKDEPESFLTTIVKNFFKDQTAVYELSAQLCKDLKKMPVEDGSVQWMEEDSPYQPIASLTILPQDTFSPQRRVYGDDVLSYNPFHCLPAHRPLGNIMRVRRLAYETSSKYRHHMNAAPRVEPRSIDELPD</sequence>
<feature type="compositionally biased region" description="Basic and acidic residues" evidence="1">
    <location>
        <begin position="15"/>
        <end position="25"/>
    </location>
</feature>
<feature type="domain" description="Catalase core" evidence="2">
    <location>
        <begin position="32"/>
        <end position="121"/>
    </location>
</feature>
<dbReference type="EMBL" id="JAPJUH010000003">
    <property type="protein sequence ID" value="MCX3264946.1"/>
    <property type="molecule type" value="Genomic_DNA"/>
</dbReference>
<dbReference type="GO" id="GO:0020037">
    <property type="term" value="F:heme binding"/>
    <property type="evidence" value="ECO:0007669"/>
    <property type="project" value="InterPro"/>
</dbReference>
<feature type="region of interest" description="Disordered" evidence="1">
    <location>
        <begin position="1"/>
        <end position="29"/>
    </location>
</feature>
<organism evidence="3 4">
    <name type="scientific">Pedobacter agri</name>
    <dbReference type="NCBI Taxonomy" id="454586"/>
    <lineage>
        <taxon>Bacteria</taxon>
        <taxon>Pseudomonadati</taxon>
        <taxon>Bacteroidota</taxon>
        <taxon>Sphingobacteriia</taxon>
        <taxon>Sphingobacteriales</taxon>
        <taxon>Sphingobacteriaceae</taxon>
        <taxon>Pedobacter</taxon>
    </lineage>
</organism>
<evidence type="ECO:0000313" key="4">
    <source>
        <dbReference type="Proteomes" id="UP001142592"/>
    </source>
</evidence>
<dbReference type="InterPro" id="IPR011614">
    <property type="entry name" value="Catalase_core"/>
</dbReference>
<gene>
    <name evidence="3" type="ORF">OQZ29_09330</name>
</gene>
<dbReference type="InterPro" id="IPR020835">
    <property type="entry name" value="Catalase_sf"/>
</dbReference>
<proteinExistence type="predicted"/>
<comment type="caution">
    <text evidence="3">The sequence shown here is derived from an EMBL/GenBank/DDBJ whole genome shotgun (WGS) entry which is preliminary data.</text>
</comment>